<dbReference type="RefSeq" id="WP_159546399.1">
    <property type="nucleotide sequence ID" value="NZ_CP047156.1"/>
</dbReference>
<accession>A0A7L4YQF8</accession>
<organism evidence="1 2">
    <name type="scientific">Epidermidibacterium keratini</name>
    <dbReference type="NCBI Taxonomy" id="1891644"/>
    <lineage>
        <taxon>Bacteria</taxon>
        <taxon>Bacillati</taxon>
        <taxon>Actinomycetota</taxon>
        <taxon>Actinomycetes</taxon>
        <taxon>Sporichthyales</taxon>
        <taxon>Sporichthyaceae</taxon>
        <taxon>Epidermidibacterium</taxon>
    </lineage>
</organism>
<evidence type="ECO:0000313" key="2">
    <source>
        <dbReference type="Proteomes" id="UP000463857"/>
    </source>
</evidence>
<protein>
    <submittedName>
        <fullName evidence="1">Uncharacterized protein</fullName>
    </submittedName>
</protein>
<evidence type="ECO:0000313" key="1">
    <source>
        <dbReference type="EMBL" id="QHC01262.1"/>
    </source>
</evidence>
<dbReference type="KEGG" id="eke:EK0264_13865"/>
<dbReference type="AlphaFoldDB" id="A0A7L4YQF8"/>
<gene>
    <name evidence="1" type="ORF">EK0264_13865</name>
</gene>
<dbReference type="Proteomes" id="UP000463857">
    <property type="component" value="Chromosome"/>
</dbReference>
<reference evidence="1 2" key="1">
    <citation type="journal article" date="2018" name="Int. J. Syst. Evol. Microbiol.">
        <title>Epidermidibacterium keratini gen. nov., sp. nov., a member of the family Sporichthyaceae, isolated from keratin epidermis.</title>
        <authorList>
            <person name="Lee D.G."/>
            <person name="Trujillo M.E."/>
            <person name="Kang S."/>
            <person name="Nam J.J."/>
            <person name="Kim Y.J."/>
        </authorList>
    </citation>
    <scope>NUCLEOTIDE SEQUENCE [LARGE SCALE GENOMIC DNA]</scope>
    <source>
        <strain evidence="1 2">EPI-7</strain>
    </source>
</reference>
<dbReference type="EMBL" id="CP047156">
    <property type="protein sequence ID" value="QHC01262.1"/>
    <property type="molecule type" value="Genomic_DNA"/>
</dbReference>
<proteinExistence type="predicted"/>
<keyword evidence="2" id="KW-1185">Reference proteome</keyword>
<name>A0A7L4YQF8_9ACTN</name>
<sequence>MTGPVQPLLTTLTLFRNAQVGAVLAAGLTAGGPGVGPAPTAGQALRDPDSMWITQAGPHVLLIGQHEESLLQDLIARLGGQVGIAEFWGDSFNWRVHDGADELRSVMTRKGKAMLDLGTAAPFEPPASQLDEPSLMHVVTTFGSGLPPHWLSLPMTAVDWPDGAVERAEREHAKFVRRLRFWSGWLRA</sequence>
<dbReference type="InParanoid" id="A0A7L4YQF8"/>